<organism evidence="2 3">
    <name type="scientific">Thalassiosira pseudonana</name>
    <name type="common">Marine diatom</name>
    <name type="synonym">Cyclotella nana</name>
    <dbReference type="NCBI Taxonomy" id="35128"/>
    <lineage>
        <taxon>Eukaryota</taxon>
        <taxon>Sar</taxon>
        <taxon>Stramenopiles</taxon>
        <taxon>Ochrophyta</taxon>
        <taxon>Bacillariophyta</taxon>
        <taxon>Coscinodiscophyceae</taxon>
        <taxon>Thalassiosirophycidae</taxon>
        <taxon>Thalassiosirales</taxon>
        <taxon>Thalassiosiraceae</taxon>
        <taxon>Thalassiosira</taxon>
    </lineage>
</organism>
<accession>B5YLH1</accession>
<evidence type="ECO:0000313" key="3">
    <source>
        <dbReference type="Proteomes" id="UP000001449"/>
    </source>
</evidence>
<feature type="region of interest" description="Disordered" evidence="1">
    <location>
        <begin position="533"/>
        <end position="554"/>
    </location>
</feature>
<dbReference type="GeneID" id="7442172"/>
<reference evidence="2 3" key="1">
    <citation type="journal article" date="2004" name="Science">
        <title>The genome of the diatom Thalassiosira pseudonana: ecology, evolution, and metabolism.</title>
        <authorList>
            <person name="Armbrust E.V."/>
            <person name="Berges J.A."/>
            <person name="Bowler C."/>
            <person name="Green B.R."/>
            <person name="Martinez D."/>
            <person name="Putnam N.H."/>
            <person name="Zhou S."/>
            <person name="Allen A.E."/>
            <person name="Apt K.E."/>
            <person name="Bechner M."/>
            <person name="Brzezinski M.A."/>
            <person name="Chaal B.K."/>
            <person name="Chiovitti A."/>
            <person name="Davis A.K."/>
            <person name="Demarest M.S."/>
            <person name="Detter J.C."/>
            <person name="Glavina T."/>
            <person name="Goodstein D."/>
            <person name="Hadi M.Z."/>
            <person name="Hellsten U."/>
            <person name="Hildebrand M."/>
            <person name="Jenkins B.D."/>
            <person name="Jurka J."/>
            <person name="Kapitonov V.V."/>
            <person name="Kroger N."/>
            <person name="Lau W.W."/>
            <person name="Lane T.W."/>
            <person name="Larimer F.W."/>
            <person name="Lippmeier J.C."/>
            <person name="Lucas S."/>
            <person name="Medina M."/>
            <person name="Montsant A."/>
            <person name="Obornik M."/>
            <person name="Parker M.S."/>
            <person name="Palenik B."/>
            <person name="Pazour G.J."/>
            <person name="Richardson P.M."/>
            <person name="Rynearson T.A."/>
            <person name="Saito M.A."/>
            <person name="Schwartz D.C."/>
            <person name="Thamatrakoln K."/>
            <person name="Valentin K."/>
            <person name="Vardi A."/>
            <person name="Wilkerson F.P."/>
            <person name="Rokhsar D.S."/>
        </authorList>
    </citation>
    <scope>NUCLEOTIDE SEQUENCE [LARGE SCALE GENOMIC DNA]</scope>
    <source>
        <strain evidence="2 3">CCMP1335</strain>
    </source>
</reference>
<dbReference type="eggNOG" id="ENOG502RRAV">
    <property type="taxonomic scope" value="Eukaryota"/>
</dbReference>
<protein>
    <recommendedName>
        <fullName evidence="4">Flavin reductase like domain-containing protein</fullName>
    </recommendedName>
</protein>
<keyword evidence="3" id="KW-1185">Reference proteome</keyword>
<dbReference type="HOGENOM" id="CLU_432491_0_0_1"/>
<proteinExistence type="predicted"/>
<dbReference type="PaxDb" id="35128-Thaps25322"/>
<evidence type="ECO:0008006" key="4">
    <source>
        <dbReference type="Google" id="ProtNLM"/>
    </source>
</evidence>
<feature type="compositionally biased region" description="Acidic residues" evidence="1">
    <location>
        <begin position="447"/>
        <end position="461"/>
    </location>
</feature>
<dbReference type="PANTHER" id="PTHR43812">
    <property type="entry name" value="BLR2425 PROTEIN"/>
    <property type="match status" value="1"/>
</dbReference>
<dbReference type="AlphaFoldDB" id="B5YLH1"/>
<feature type="compositionally biased region" description="Low complexity" evidence="1">
    <location>
        <begin position="57"/>
        <end position="71"/>
    </location>
</feature>
<dbReference type="InParanoid" id="B5YLH1"/>
<dbReference type="InterPro" id="IPR012349">
    <property type="entry name" value="Split_barrel_FMN-bd"/>
</dbReference>
<evidence type="ECO:0000256" key="1">
    <source>
        <dbReference type="SAM" id="MobiDB-lite"/>
    </source>
</evidence>
<reference evidence="2 3" key="2">
    <citation type="journal article" date="2008" name="Nature">
        <title>The Phaeodactylum genome reveals the evolutionary history of diatom genomes.</title>
        <authorList>
            <person name="Bowler C."/>
            <person name="Allen A.E."/>
            <person name="Badger J.H."/>
            <person name="Grimwood J."/>
            <person name="Jabbari K."/>
            <person name="Kuo A."/>
            <person name="Maheswari U."/>
            <person name="Martens C."/>
            <person name="Maumus F."/>
            <person name="Otillar R.P."/>
            <person name="Rayko E."/>
            <person name="Salamov A."/>
            <person name="Vandepoele K."/>
            <person name="Beszteri B."/>
            <person name="Gruber A."/>
            <person name="Heijde M."/>
            <person name="Katinka M."/>
            <person name="Mock T."/>
            <person name="Valentin K."/>
            <person name="Verret F."/>
            <person name="Berges J.A."/>
            <person name="Brownlee C."/>
            <person name="Cadoret J.P."/>
            <person name="Chiovitti A."/>
            <person name="Choi C.J."/>
            <person name="Coesel S."/>
            <person name="De Martino A."/>
            <person name="Detter J.C."/>
            <person name="Durkin C."/>
            <person name="Falciatore A."/>
            <person name="Fournet J."/>
            <person name="Haruta M."/>
            <person name="Huysman M.J."/>
            <person name="Jenkins B.D."/>
            <person name="Jiroutova K."/>
            <person name="Jorgensen R.E."/>
            <person name="Joubert Y."/>
            <person name="Kaplan A."/>
            <person name="Kroger N."/>
            <person name="Kroth P.G."/>
            <person name="La Roche J."/>
            <person name="Lindquist E."/>
            <person name="Lommer M."/>
            <person name="Martin-Jezequel V."/>
            <person name="Lopez P.J."/>
            <person name="Lucas S."/>
            <person name="Mangogna M."/>
            <person name="McGinnis K."/>
            <person name="Medlin L.K."/>
            <person name="Montsant A."/>
            <person name="Oudot-Le Secq M.P."/>
            <person name="Napoli C."/>
            <person name="Obornik M."/>
            <person name="Parker M.S."/>
            <person name="Petit J.L."/>
            <person name="Porcel B.M."/>
            <person name="Poulsen N."/>
            <person name="Robison M."/>
            <person name="Rychlewski L."/>
            <person name="Rynearson T.A."/>
            <person name="Schmutz J."/>
            <person name="Shapiro H."/>
            <person name="Siaut M."/>
            <person name="Stanley M."/>
            <person name="Sussman M.R."/>
            <person name="Taylor A.R."/>
            <person name="Vardi A."/>
            <person name="von Dassow P."/>
            <person name="Vyverman W."/>
            <person name="Willis A."/>
            <person name="Wyrwicz L.S."/>
            <person name="Rokhsar D.S."/>
            <person name="Weissenbach J."/>
            <person name="Armbrust E.V."/>
            <person name="Green B.R."/>
            <person name="Van de Peer Y."/>
            <person name="Grigoriev I.V."/>
        </authorList>
    </citation>
    <scope>NUCLEOTIDE SEQUENCE [LARGE SCALE GENOMIC DNA]</scope>
    <source>
        <strain evidence="2 3">CCMP1335</strain>
    </source>
</reference>
<dbReference type="SUPFAM" id="SSF50475">
    <property type="entry name" value="FMN-binding split barrel"/>
    <property type="match status" value="1"/>
</dbReference>
<dbReference type="PANTHER" id="PTHR43812:SF2">
    <property type="entry name" value="FLAVIN REDUCTASE LIKE DOMAIN-CONTAINING PROTEIN"/>
    <property type="match status" value="1"/>
</dbReference>
<dbReference type="Proteomes" id="UP000001449">
    <property type="component" value="Chromosome 18"/>
</dbReference>
<feature type="region of interest" description="Disordered" evidence="1">
    <location>
        <begin position="447"/>
        <end position="486"/>
    </location>
</feature>
<dbReference type="KEGG" id="tps:THAPS_25322"/>
<feature type="compositionally biased region" description="Basic and acidic residues" evidence="1">
    <location>
        <begin position="476"/>
        <end position="486"/>
    </location>
</feature>
<dbReference type="Gene3D" id="2.30.110.10">
    <property type="entry name" value="Electron Transport, Fmn-binding Protein, Chain A"/>
    <property type="match status" value="1"/>
</dbReference>
<name>B5YLH1_THAPS</name>
<dbReference type="STRING" id="35128.B5YLH1"/>
<gene>
    <name evidence="2" type="ORF">THAPS_25322</name>
</gene>
<feature type="region of interest" description="Disordered" evidence="1">
    <location>
        <begin position="47"/>
        <end position="71"/>
    </location>
</feature>
<dbReference type="EMBL" id="CP001159">
    <property type="protein sequence ID" value="ACI64229.1"/>
    <property type="molecule type" value="Genomic_DNA"/>
</dbReference>
<evidence type="ECO:0000313" key="2">
    <source>
        <dbReference type="EMBL" id="ACI64229.1"/>
    </source>
</evidence>
<dbReference type="RefSeq" id="XP_002295512.1">
    <property type="nucleotide sequence ID" value="XM_002295476.1"/>
</dbReference>
<sequence>MNCNEYDPSTLSSSYVACPSVLTTLIPRPTAWISVYPPSSSLTHCTLPINNSEHDTSTPSASTTDSSSNSNNTPIVALVEGYCGASDKPPTLMLGSDSIPYLVLEGLRLNGVCALSVATEREFGVGCDSNVNGGALQQITSRDGEMHGLAKTFEEAGLEECVAPSLLDDLYIPTNTNKCNHRNNCNYFRRPPAVKSSPVHMHCRLIADVPLLDNNTNSNGNHTDNNPAMLLLQIDTYTIHGSILHKQTTLHPNERPYLQGNPDVRRITAKIDCLLLKPVASLGNGRFGRVNEIHHMSRPRPLSVEEGRMLSRSQLLINEQYQPQEQQQELNGETCNNINWENSSMWEIDNLTLAYSSETNAIKDGDGETVLYTYRTDSNCPLGYNPMKQVVCPRFVGWISSYEPDSLVGGRDREPIAHISPYSFFIDVARGARPMVAFAACPRSDEFDNSDEYDSDSSEEVNNDKDTKSNNQRSGDGTHRKDAQRDAEQTGVFCVNLVSRELAWAMNASAAPLGKGLSEFHLMRESTVGISAATGGDESLPKVRPTHKPAPNVNAPFVPESPMFMECRYTKTVKVPDIFEGDSMYSLILGEVVNIHVKKEVLQMDGNSIDVGKVFPLARLGYGQEYTVISECL</sequence>